<keyword evidence="2" id="KW-1185">Reference proteome</keyword>
<accession>A0A0C9YR60</accession>
<proteinExistence type="predicted"/>
<dbReference type="AlphaFoldDB" id="A0A0C9YR60"/>
<evidence type="ECO:0000313" key="2">
    <source>
        <dbReference type="Proteomes" id="UP000054018"/>
    </source>
</evidence>
<reference evidence="1 2" key="1">
    <citation type="submission" date="2014-04" db="EMBL/GenBank/DDBJ databases">
        <authorList>
            <consortium name="DOE Joint Genome Institute"/>
            <person name="Kuo A."/>
            <person name="Kohler A."/>
            <person name="Costa M.D."/>
            <person name="Nagy L.G."/>
            <person name="Floudas D."/>
            <person name="Copeland A."/>
            <person name="Barry K.W."/>
            <person name="Cichocki N."/>
            <person name="Veneault-Fourrey C."/>
            <person name="LaButti K."/>
            <person name="Lindquist E.A."/>
            <person name="Lipzen A."/>
            <person name="Lundell T."/>
            <person name="Morin E."/>
            <person name="Murat C."/>
            <person name="Sun H."/>
            <person name="Tunlid A."/>
            <person name="Henrissat B."/>
            <person name="Grigoriev I.V."/>
            <person name="Hibbett D.S."/>
            <person name="Martin F."/>
            <person name="Nordberg H.P."/>
            <person name="Cantor M.N."/>
            <person name="Hua S.X."/>
        </authorList>
    </citation>
    <scope>NUCLEOTIDE SEQUENCE [LARGE SCALE GENOMIC DNA]</scope>
    <source>
        <strain evidence="1 2">441</strain>
    </source>
</reference>
<dbReference type="EMBL" id="KN833790">
    <property type="protein sequence ID" value="KIK19121.1"/>
    <property type="molecule type" value="Genomic_DNA"/>
</dbReference>
<sequence>DPLLDTAHSESKTASTYDVDHYFEWEKDKPSVCRVCSNLHDKYPAEYMKQKKHTISYSPNTMTGVLCSHIRKWHLLHFINLAMELGRAWPIQVSPVKEILVLGYTLEELKAFLEKGVDLKLLPPRAIGDLLLDPAASSDRANILPFSLPIFQKFLVNFIITDDQSL</sequence>
<evidence type="ECO:0000313" key="1">
    <source>
        <dbReference type="EMBL" id="KIK19121.1"/>
    </source>
</evidence>
<protein>
    <submittedName>
        <fullName evidence="1">Uncharacterized protein</fullName>
    </submittedName>
</protein>
<reference evidence="2" key="2">
    <citation type="submission" date="2015-01" db="EMBL/GenBank/DDBJ databases">
        <title>Evolutionary Origins and Diversification of the Mycorrhizal Mutualists.</title>
        <authorList>
            <consortium name="DOE Joint Genome Institute"/>
            <consortium name="Mycorrhizal Genomics Consortium"/>
            <person name="Kohler A."/>
            <person name="Kuo A."/>
            <person name="Nagy L.G."/>
            <person name="Floudas D."/>
            <person name="Copeland A."/>
            <person name="Barry K.W."/>
            <person name="Cichocki N."/>
            <person name="Veneault-Fourrey C."/>
            <person name="LaButti K."/>
            <person name="Lindquist E.A."/>
            <person name="Lipzen A."/>
            <person name="Lundell T."/>
            <person name="Morin E."/>
            <person name="Murat C."/>
            <person name="Riley R."/>
            <person name="Ohm R."/>
            <person name="Sun H."/>
            <person name="Tunlid A."/>
            <person name="Henrissat B."/>
            <person name="Grigoriev I.V."/>
            <person name="Hibbett D.S."/>
            <person name="Martin F."/>
        </authorList>
    </citation>
    <scope>NUCLEOTIDE SEQUENCE [LARGE SCALE GENOMIC DNA]</scope>
    <source>
        <strain evidence="2">441</strain>
    </source>
</reference>
<dbReference type="HOGENOM" id="CLU_072868_0_0_1"/>
<feature type="non-terminal residue" evidence="1">
    <location>
        <position position="1"/>
    </location>
</feature>
<feature type="non-terminal residue" evidence="1">
    <location>
        <position position="166"/>
    </location>
</feature>
<name>A0A0C9YR60_9AGAM</name>
<gene>
    <name evidence="1" type="ORF">PISMIDRAFT_74207</name>
</gene>
<dbReference type="Proteomes" id="UP000054018">
    <property type="component" value="Unassembled WGS sequence"/>
</dbReference>
<organism evidence="1 2">
    <name type="scientific">Pisolithus microcarpus 441</name>
    <dbReference type="NCBI Taxonomy" id="765257"/>
    <lineage>
        <taxon>Eukaryota</taxon>
        <taxon>Fungi</taxon>
        <taxon>Dikarya</taxon>
        <taxon>Basidiomycota</taxon>
        <taxon>Agaricomycotina</taxon>
        <taxon>Agaricomycetes</taxon>
        <taxon>Agaricomycetidae</taxon>
        <taxon>Boletales</taxon>
        <taxon>Sclerodermatineae</taxon>
        <taxon>Pisolithaceae</taxon>
        <taxon>Pisolithus</taxon>
    </lineage>
</organism>